<name>I7M1S4_TETTS</name>
<dbReference type="RefSeq" id="XP_001017729.1">
    <property type="nucleotide sequence ID" value="XM_001017729.2"/>
</dbReference>
<dbReference type="KEGG" id="tet:TTHERM_00437330"/>
<reference evidence="3" key="1">
    <citation type="journal article" date="2006" name="PLoS Biol.">
        <title>Macronuclear genome sequence of the ciliate Tetrahymena thermophila, a model eukaryote.</title>
        <authorList>
            <person name="Eisen J.A."/>
            <person name="Coyne R.S."/>
            <person name="Wu M."/>
            <person name="Wu D."/>
            <person name="Thiagarajan M."/>
            <person name="Wortman J.R."/>
            <person name="Badger J.H."/>
            <person name="Ren Q."/>
            <person name="Amedeo P."/>
            <person name="Jones K.M."/>
            <person name="Tallon L.J."/>
            <person name="Delcher A.L."/>
            <person name="Salzberg S.L."/>
            <person name="Silva J.C."/>
            <person name="Haas B.J."/>
            <person name="Majoros W.H."/>
            <person name="Farzad M."/>
            <person name="Carlton J.M."/>
            <person name="Smith R.K. Jr."/>
            <person name="Garg J."/>
            <person name="Pearlman R.E."/>
            <person name="Karrer K.M."/>
            <person name="Sun L."/>
            <person name="Manning G."/>
            <person name="Elde N.C."/>
            <person name="Turkewitz A.P."/>
            <person name="Asai D.J."/>
            <person name="Wilkes D.E."/>
            <person name="Wang Y."/>
            <person name="Cai H."/>
            <person name="Collins K."/>
            <person name="Stewart B.A."/>
            <person name="Lee S.R."/>
            <person name="Wilamowska K."/>
            <person name="Weinberg Z."/>
            <person name="Ruzzo W.L."/>
            <person name="Wloga D."/>
            <person name="Gaertig J."/>
            <person name="Frankel J."/>
            <person name="Tsao C.-C."/>
            <person name="Gorovsky M.A."/>
            <person name="Keeling P.J."/>
            <person name="Waller R.F."/>
            <person name="Patron N.J."/>
            <person name="Cherry J.M."/>
            <person name="Stover N.A."/>
            <person name="Krieger C.J."/>
            <person name="del Toro C."/>
            <person name="Ryder H.F."/>
            <person name="Williamson S.C."/>
            <person name="Barbeau R.A."/>
            <person name="Hamilton E.P."/>
            <person name="Orias E."/>
        </authorList>
    </citation>
    <scope>NUCLEOTIDE SEQUENCE [LARGE SCALE GENOMIC DNA]</scope>
    <source>
        <strain evidence="3">SB210</strain>
    </source>
</reference>
<evidence type="ECO:0000256" key="1">
    <source>
        <dbReference type="SAM" id="SignalP"/>
    </source>
</evidence>
<keyword evidence="3" id="KW-1185">Reference proteome</keyword>
<feature type="chain" id="PRO_5003712146" description="Transmembrane protein" evidence="1">
    <location>
        <begin position="19"/>
        <end position="292"/>
    </location>
</feature>
<dbReference type="OrthoDB" id="310692at2759"/>
<gene>
    <name evidence="2" type="ORF">TTHERM_00437330</name>
</gene>
<dbReference type="InParanoid" id="I7M1S4"/>
<feature type="signal peptide" evidence="1">
    <location>
        <begin position="1"/>
        <end position="18"/>
    </location>
</feature>
<sequence length="292" mass="31805">MQKQFLIIALLLIASVSSKPDLLQGNILRCLGTIGNSVKDITSLIAVIAEKGDLVSILKAIGNVFGQIQPLMQECSNPICLTEAQQRCQAQTGKPCEQYGAIMYPKCGDGFHNVGCCLCESQCPPGFRDDGLFCAKPSAYGRGAGYPWKFGDGFNLNGATQRCQHDNSQGCESYGLIIYPKCSQGYHNFGCCICSPDCPAGTTDIGVSCTKPVYGRGVGYPMFYEDCPNKKLLRASSEDYLSYSVEDLKQKMVEHSQNFVSNQEDQDKSVESAIELSKVMAAFEVKTSKLNQ</sequence>
<keyword evidence="1" id="KW-0732">Signal</keyword>
<dbReference type="eggNOG" id="ENOG502S6IW">
    <property type="taxonomic scope" value="Eukaryota"/>
</dbReference>
<evidence type="ECO:0008006" key="4">
    <source>
        <dbReference type="Google" id="ProtNLM"/>
    </source>
</evidence>
<accession>I7M1S4</accession>
<dbReference type="PANTHER" id="PTHR34859:SF2">
    <property type="entry name" value="LYSM DOMAIN-CONTAINING PROTEIN"/>
    <property type="match status" value="1"/>
</dbReference>
<dbReference type="HOGENOM" id="CLU_065283_0_0_1"/>
<organism evidence="2 3">
    <name type="scientific">Tetrahymena thermophila (strain SB210)</name>
    <dbReference type="NCBI Taxonomy" id="312017"/>
    <lineage>
        <taxon>Eukaryota</taxon>
        <taxon>Sar</taxon>
        <taxon>Alveolata</taxon>
        <taxon>Ciliophora</taxon>
        <taxon>Intramacronucleata</taxon>
        <taxon>Oligohymenophorea</taxon>
        <taxon>Hymenostomatida</taxon>
        <taxon>Tetrahymenina</taxon>
        <taxon>Tetrahymenidae</taxon>
        <taxon>Tetrahymena</taxon>
    </lineage>
</organism>
<dbReference type="AlphaFoldDB" id="I7M1S4"/>
<proteinExistence type="predicted"/>
<evidence type="ECO:0000313" key="2">
    <source>
        <dbReference type="EMBL" id="EAR97484.1"/>
    </source>
</evidence>
<evidence type="ECO:0000313" key="3">
    <source>
        <dbReference type="Proteomes" id="UP000009168"/>
    </source>
</evidence>
<protein>
    <recommendedName>
        <fullName evidence="4">Transmembrane protein</fullName>
    </recommendedName>
</protein>
<dbReference type="Proteomes" id="UP000009168">
    <property type="component" value="Unassembled WGS sequence"/>
</dbReference>
<dbReference type="GeneID" id="7822943"/>
<dbReference type="OMA" id="NSQGCES"/>
<dbReference type="EMBL" id="GG662663">
    <property type="protein sequence ID" value="EAR97484.1"/>
    <property type="molecule type" value="Genomic_DNA"/>
</dbReference>
<dbReference type="PANTHER" id="PTHR34859">
    <property type="entry name" value="UNNAMED PRODUCT"/>
    <property type="match status" value="1"/>
</dbReference>